<evidence type="ECO:0008006" key="3">
    <source>
        <dbReference type="Google" id="ProtNLM"/>
    </source>
</evidence>
<keyword evidence="2" id="KW-1185">Reference proteome</keyword>
<reference evidence="1 2" key="1">
    <citation type="submission" date="2020-08" db="EMBL/GenBank/DDBJ databases">
        <title>Sequencing the genomes of 1000 actinobacteria strains.</title>
        <authorList>
            <person name="Klenk H.-P."/>
        </authorList>
    </citation>
    <scope>NUCLEOTIDE SEQUENCE [LARGE SCALE GENOMIC DNA]</scope>
    <source>
        <strain evidence="1 2">DSM 28967</strain>
    </source>
</reference>
<gene>
    <name evidence="1" type="ORF">HDA39_005438</name>
</gene>
<proteinExistence type="predicted"/>
<comment type="caution">
    <text evidence="1">The sequence shown here is derived from an EMBL/GenBank/DDBJ whole genome shotgun (WGS) entry which is preliminary data.</text>
</comment>
<sequence>MASYKWLEPFVDVPDDAAPPLYMSPPAPDAVGSYGAQAIRWIELTQTDKSGRPLTLRWWQALAITRQLEHREDGSLCYRTVVESCPRRAGKSVRMRTLAVWRMNNPHLFGEIQTIVHTGSDIAVCEEIQRDAWRWCEDVMAWKVTRANGRRAIETPDGDRWVVKAQEAAGYSFDVTLGIVDEAWNVKPETVDEGLEPASLERLSAQIYITSTAHRRATSLMRTQLQTALTMDDPTTLLMLWAAKQGADPGDPEVWRAASPYWSEDRRSMIDKKYSKVLAGELDPQADDPDPMAGFTAQYLNIWQLNVALRQKGLPLIEKEAWLSRTVEPPAAVPQSAAIESWFAEGVSLALAWKEGSRAIVSVKDYADLEEAAAALKDSGFRGTATVGASLVEDPALQGIRCTKGQGLVSASVREFQRLLSEDGVWHDGGDELTSQVLKARTVNGPDGPRMVSTGRADAIKAALWAVLACRKKSVGKPRILYAR</sequence>
<name>A0A7W9JB59_9ACTN</name>
<dbReference type="AlphaFoldDB" id="A0A7W9JB59"/>
<evidence type="ECO:0000313" key="2">
    <source>
        <dbReference type="Proteomes" id="UP000549971"/>
    </source>
</evidence>
<accession>A0A7W9JB59</accession>
<dbReference type="Gene3D" id="3.40.50.300">
    <property type="entry name" value="P-loop containing nucleotide triphosphate hydrolases"/>
    <property type="match status" value="1"/>
</dbReference>
<dbReference type="RefSeq" id="WP_238356158.1">
    <property type="nucleotide sequence ID" value="NZ_JACHMY010000001.1"/>
</dbReference>
<dbReference type="EMBL" id="JACHMY010000001">
    <property type="protein sequence ID" value="MBB5838704.1"/>
    <property type="molecule type" value="Genomic_DNA"/>
</dbReference>
<protein>
    <recommendedName>
        <fullName evidence="3">Terminase</fullName>
    </recommendedName>
</protein>
<dbReference type="InterPro" id="IPR027417">
    <property type="entry name" value="P-loop_NTPase"/>
</dbReference>
<organism evidence="1 2">
    <name type="scientific">Kribbella italica</name>
    <dbReference type="NCBI Taxonomy" id="1540520"/>
    <lineage>
        <taxon>Bacteria</taxon>
        <taxon>Bacillati</taxon>
        <taxon>Actinomycetota</taxon>
        <taxon>Actinomycetes</taxon>
        <taxon>Propionibacteriales</taxon>
        <taxon>Kribbellaceae</taxon>
        <taxon>Kribbella</taxon>
    </lineage>
</organism>
<evidence type="ECO:0000313" key="1">
    <source>
        <dbReference type="EMBL" id="MBB5838704.1"/>
    </source>
</evidence>
<dbReference type="Proteomes" id="UP000549971">
    <property type="component" value="Unassembled WGS sequence"/>
</dbReference>